<keyword evidence="1" id="KW-1277">Toxin-antitoxin system</keyword>
<organism evidence="8 9">
    <name type="scientific">[Mycobacterium] vasticus</name>
    <dbReference type="NCBI Taxonomy" id="2875777"/>
    <lineage>
        <taxon>Bacteria</taxon>
        <taxon>Bacillati</taxon>
        <taxon>Actinomycetota</taxon>
        <taxon>Actinomycetes</taxon>
        <taxon>Mycobacteriales</taxon>
        <taxon>Mycobacteriaceae</taxon>
        <taxon>Mycolicibacter</taxon>
    </lineage>
</organism>
<feature type="domain" description="VapC50 C-terminal" evidence="7">
    <location>
        <begin position="133"/>
        <end position="186"/>
    </location>
</feature>
<dbReference type="Proteomes" id="UP001299283">
    <property type="component" value="Unassembled WGS sequence"/>
</dbReference>
<dbReference type="Pfam" id="PF26343">
    <property type="entry name" value="VapC50_C"/>
    <property type="match status" value="1"/>
</dbReference>
<evidence type="ECO:0000259" key="6">
    <source>
        <dbReference type="Pfam" id="PF13470"/>
    </source>
</evidence>
<dbReference type="EMBL" id="JAYJJQ010000020">
    <property type="protein sequence ID" value="MEB3071022.1"/>
    <property type="molecule type" value="Genomic_DNA"/>
</dbReference>
<protein>
    <submittedName>
        <fullName evidence="8">PIN domain-containing protein</fullName>
    </submittedName>
</protein>
<keyword evidence="5" id="KW-0460">Magnesium</keyword>
<evidence type="ECO:0000313" key="8">
    <source>
        <dbReference type="EMBL" id="MEB3071022.1"/>
    </source>
</evidence>
<dbReference type="SUPFAM" id="SSF88723">
    <property type="entry name" value="PIN domain-like"/>
    <property type="match status" value="1"/>
</dbReference>
<comment type="caution">
    <text evidence="8">The sequence shown here is derived from an EMBL/GenBank/DDBJ whole genome shotgun (WGS) entry which is preliminary data.</text>
</comment>
<accession>A0ABU5Z0U6</accession>
<reference evidence="8 9" key="1">
    <citation type="submission" date="2023-12" db="EMBL/GenBank/DDBJ databases">
        <title>Description of new species of Mycobacterium terrae complex isolated from sewage at the Sao Paulo Zoological Park Foundation in Brazil.</title>
        <authorList>
            <person name="Romagnoli C.L."/>
            <person name="Conceicao E.C."/>
            <person name="Machado E."/>
            <person name="Barreto L.B.P.F."/>
            <person name="Sharma A."/>
            <person name="Silva N.M."/>
            <person name="Marques L.E."/>
            <person name="Juliana M.A."/>
            <person name="Lourenco M.C.S."/>
            <person name="Digiampietri L.A."/>
            <person name="Suffys P.N."/>
            <person name="Viana-Niero C."/>
        </authorList>
    </citation>
    <scope>NUCLEOTIDE SEQUENCE [LARGE SCALE GENOMIC DNA]</scope>
    <source>
        <strain evidence="8 9">MYC017</strain>
    </source>
</reference>
<keyword evidence="2" id="KW-0540">Nuclease</keyword>
<dbReference type="Pfam" id="PF13470">
    <property type="entry name" value="PIN_3"/>
    <property type="match status" value="1"/>
</dbReference>
<keyword evidence="4" id="KW-0378">Hydrolase</keyword>
<evidence type="ECO:0000259" key="7">
    <source>
        <dbReference type="Pfam" id="PF26343"/>
    </source>
</evidence>
<evidence type="ECO:0000313" key="9">
    <source>
        <dbReference type="Proteomes" id="UP001299283"/>
    </source>
</evidence>
<proteinExistence type="predicted"/>
<evidence type="ECO:0000256" key="5">
    <source>
        <dbReference type="ARBA" id="ARBA00022842"/>
    </source>
</evidence>
<dbReference type="InterPro" id="IPR002716">
    <property type="entry name" value="PIN_dom"/>
</dbReference>
<sequence>MACIQRVFIDTSELFPFTIMDVLLTLSEDFLFTWVWTDEVIDEWEEVIVREGQRTPESAASVAAAVRTHFGRYRIDPTLYRDKVTDEMSSDPDDRPHAAAAIHGDVDVLLTRNMKDLRTPAVLAADVQVMTSDDFLCDLLARRGDAVIESFTRAADNKKNPPMTVAELADKMATAGAPEFAERIRELVGQIG</sequence>
<keyword evidence="9" id="KW-1185">Reference proteome</keyword>
<evidence type="ECO:0000256" key="1">
    <source>
        <dbReference type="ARBA" id="ARBA00022649"/>
    </source>
</evidence>
<evidence type="ECO:0000256" key="3">
    <source>
        <dbReference type="ARBA" id="ARBA00022723"/>
    </source>
</evidence>
<name>A0ABU5Z0U6_9MYCO</name>
<dbReference type="InterPro" id="IPR029060">
    <property type="entry name" value="PIN-like_dom_sf"/>
</dbReference>
<gene>
    <name evidence="8" type="ORF">K5L39_17700</name>
</gene>
<feature type="domain" description="PIN" evidence="6">
    <location>
        <begin position="7"/>
        <end position="114"/>
    </location>
</feature>
<evidence type="ECO:0000256" key="4">
    <source>
        <dbReference type="ARBA" id="ARBA00022801"/>
    </source>
</evidence>
<evidence type="ECO:0000256" key="2">
    <source>
        <dbReference type="ARBA" id="ARBA00022722"/>
    </source>
</evidence>
<dbReference type="RefSeq" id="WP_225399456.1">
    <property type="nucleotide sequence ID" value="NZ_JAYJJQ010000020.1"/>
</dbReference>
<dbReference type="InterPro" id="IPR058652">
    <property type="entry name" value="VapC50_C"/>
</dbReference>
<keyword evidence="3" id="KW-0479">Metal-binding</keyword>